<dbReference type="Gene3D" id="2.60.40.790">
    <property type="match status" value="1"/>
</dbReference>
<reference evidence="4" key="1">
    <citation type="journal article" date="2017" name="Nature">
        <title>Asgard archaea illuminate the origin of eukaryotic cellular complexity.</title>
        <authorList>
            <person name="Zaremba-Niedzwiedzka K."/>
            <person name="Caceres E.F."/>
            <person name="Saw J.H."/>
            <person name="Backstrom D."/>
            <person name="Juzokaite L."/>
            <person name="Vancaester E."/>
            <person name="Seitz K.W."/>
            <person name="Anantharaman K."/>
            <person name="Starnawski P."/>
            <person name="Kjeldsen K.U."/>
            <person name="Scott M.B."/>
            <person name="Nunoura T."/>
            <person name="Banfield J.F."/>
            <person name="Schramm A."/>
            <person name="Baker B.J."/>
            <person name="Spang A."/>
            <person name="Ettema T.J.G."/>
        </authorList>
    </citation>
    <scope>NUCLEOTIDE SEQUENCE</scope>
    <source>
        <strain evidence="4">LCB_4</strain>
    </source>
</reference>
<dbReference type="AlphaFoldDB" id="A0AAF0D1I4"/>
<dbReference type="PROSITE" id="PS01031">
    <property type="entry name" value="SHSP"/>
    <property type="match status" value="1"/>
</dbReference>
<comment type="similarity">
    <text evidence="1 2">Belongs to the small heat shock protein (HSP20) family.</text>
</comment>
<dbReference type="InterPro" id="IPR008978">
    <property type="entry name" value="HSP20-like_chaperone"/>
</dbReference>
<name>A0AAF0D1I4_ODILC</name>
<evidence type="ECO:0000259" key="3">
    <source>
        <dbReference type="PROSITE" id="PS01031"/>
    </source>
</evidence>
<dbReference type="KEGG" id="oyw:OdinLCB4_005145"/>
<accession>A0AAF0D1I4</accession>
<evidence type="ECO:0000313" key="5">
    <source>
        <dbReference type="Proteomes" id="UP000186851"/>
    </source>
</evidence>
<evidence type="ECO:0000313" key="4">
    <source>
        <dbReference type="EMBL" id="WEU39858.1"/>
    </source>
</evidence>
<organism evidence="4 5">
    <name type="scientific">Odinarchaeota yellowstonii (strain LCB_4)</name>
    <dbReference type="NCBI Taxonomy" id="1841599"/>
    <lineage>
        <taxon>Archaea</taxon>
        <taxon>Promethearchaeati</taxon>
        <taxon>Candidatus Odinarchaeota</taxon>
        <taxon>Candidatus Odinarchaeia</taxon>
        <taxon>Candidatus Odinarchaeales</taxon>
        <taxon>Candidatus Odinarchaeaceae</taxon>
        <taxon>Candidatus Odinarchaeum</taxon>
    </lineage>
</organism>
<feature type="domain" description="SHSP" evidence="3">
    <location>
        <begin position="97"/>
        <end position="194"/>
    </location>
</feature>
<dbReference type="InterPro" id="IPR002068">
    <property type="entry name" value="A-crystallin/Hsp20_dom"/>
</dbReference>
<reference evidence="4" key="2">
    <citation type="journal article" date="2022" name="Nat. Microbiol.">
        <title>A closed Candidatus Odinarchaeum chromosome exposes Asgard archaeal viruses.</title>
        <authorList>
            <person name="Tamarit D."/>
            <person name="Caceres E.F."/>
            <person name="Krupovic M."/>
            <person name="Nijland R."/>
            <person name="Eme L."/>
            <person name="Robinson N.P."/>
            <person name="Ettema T.J.G."/>
        </authorList>
    </citation>
    <scope>NUCLEOTIDE SEQUENCE</scope>
    <source>
        <strain evidence="4">LCB_4</strain>
    </source>
</reference>
<evidence type="ECO:0000256" key="1">
    <source>
        <dbReference type="PROSITE-ProRule" id="PRU00285"/>
    </source>
</evidence>
<sequence length="194" mass="22610">MAEDDERRRKKKNWWESDSFDEFEDIDELFKELTEEFFNMPKLGEMIENIIREFEQNKDKFMSLKEPLFWGFSITRGPDNKPVIRKLGNIEPGEDKTIVKEEREPLIDILSEGNEIVVIAELPGVEKDQIKLKAADNYLILNATAPQRKYYKKIDLKEKIDPSSAKAIYKNGVLEVRLKKLDVSNTSGAEIKIQ</sequence>
<dbReference type="NCBIfam" id="NF041800">
    <property type="entry name" value="Hsp20"/>
    <property type="match status" value="1"/>
</dbReference>
<gene>
    <name evidence="4" type="ORF">OdinLCB4_005145</name>
</gene>
<dbReference type="Proteomes" id="UP000186851">
    <property type="component" value="Chromosome"/>
</dbReference>
<proteinExistence type="inferred from homology"/>
<dbReference type="Pfam" id="PF00011">
    <property type="entry name" value="HSP20"/>
    <property type="match status" value="1"/>
</dbReference>
<dbReference type="SUPFAM" id="SSF49764">
    <property type="entry name" value="HSP20-like chaperones"/>
    <property type="match status" value="1"/>
</dbReference>
<evidence type="ECO:0000256" key="2">
    <source>
        <dbReference type="RuleBase" id="RU003616"/>
    </source>
</evidence>
<protein>
    <submittedName>
        <fullName evidence="4">Hsp20/alpha crystallin family protein</fullName>
    </submittedName>
</protein>
<dbReference type="EMBL" id="CP091871">
    <property type="protein sequence ID" value="WEU39858.1"/>
    <property type="molecule type" value="Genomic_DNA"/>
</dbReference>
<dbReference type="CDD" id="cd06464">
    <property type="entry name" value="ACD_sHsps-like"/>
    <property type="match status" value="1"/>
</dbReference>